<reference evidence="1 2" key="1">
    <citation type="submission" date="2020-02" db="EMBL/GenBank/DDBJ databases">
        <title>Sequencing the genomes of 1000 actinobacteria strains.</title>
        <authorList>
            <person name="Klenk H.-P."/>
        </authorList>
    </citation>
    <scope>NUCLEOTIDE SEQUENCE [LARGE SCALE GENOMIC DNA]</scope>
    <source>
        <strain evidence="1 2">DSM 19609</strain>
    </source>
</reference>
<proteinExistence type="predicted"/>
<sequence>MERYDTGPAPSRDVVNALINLPDLVQTMALAVIVDAFREALPAYWCRRAAELETVGTPWADEAAEQCRAHAWLIANFGLPDGLIDELDAAVLGEAA</sequence>
<evidence type="ECO:0000313" key="1">
    <source>
        <dbReference type="EMBL" id="NIH55725.1"/>
    </source>
</evidence>
<keyword evidence="2" id="KW-1185">Reference proteome</keyword>
<gene>
    <name evidence="1" type="ORF">FB473_000370</name>
</gene>
<accession>A0ABX0SEV4</accession>
<name>A0ABX0SEV4_9ACTN</name>
<dbReference type="Proteomes" id="UP000749311">
    <property type="component" value="Unassembled WGS sequence"/>
</dbReference>
<dbReference type="RefSeq" id="WP_167164300.1">
    <property type="nucleotide sequence ID" value="NZ_BAAAOO010000017.1"/>
</dbReference>
<protein>
    <submittedName>
        <fullName evidence="1">Uncharacterized protein</fullName>
    </submittedName>
</protein>
<dbReference type="EMBL" id="JAAMOZ010000001">
    <property type="protein sequence ID" value="NIH55725.1"/>
    <property type="molecule type" value="Genomic_DNA"/>
</dbReference>
<organism evidence="1 2">
    <name type="scientific">Brooklawnia cerclae</name>
    <dbReference type="NCBI Taxonomy" id="349934"/>
    <lineage>
        <taxon>Bacteria</taxon>
        <taxon>Bacillati</taxon>
        <taxon>Actinomycetota</taxon>
        <taxon>Actinomycetes</taxon>
        <taxon>Propionibacteriales</taxon>
        <taxon>Propionibacteriaceae</taxon>
        <taxon>Brooklawnia</taxon>
    </lineage>
</organism>
<evidence type="ECO:0000313" key="2">
    <source>
        <dbReference type="Proteomes" id="UP000749311"/>
    </source>
</evidence>
<comment type="caution">
    <text evidence="1">The sequence shown here is derived from an EMBL/GenBank/DDBJ whole genome shotgun (WGS) entry which is preliminary data.</text>
</comment>